<keyword evidence="5" id="KW-0479">Metal-binding</keyword>
<evidence type="ECO:0000256" key="3">
    <source>
        <dbReference type="ARBA" id="ARBA00011738"/>
    </source>
</evidence>
<dbReference type="PANTHER" id="PTHR43201:SF5">
    <property type="entry name" value="MEDIUM-CHAIN ACYL-COA LIGASE ACSF2, MITOCHONDRIAL"/>
    <property type="match status" value="1"/>
</dbReference>
<dbReference type="GO" id="GO:0046872">
    <property type="term" value="F:metal ion binding"/>
    <property type="evidence" value="ECO:0007669"/>
    <property type="project" value="UniProtKB-KW"/>
</dbReference>
<dbReference type="SUPFAM" id="SSF56801">
    <property type="entry name" value="Acetyl-CoA synthetase-like"/>
    <property type="match status" value="1"/>
</dbReference>
<dbReference type="Pfam" id="PF00501">
    <property type="entry name" value="AMP-binding"/>
    <property type="match status" value="1"/>
</dbReference>
<evidence type="ECO:0000259" key="10">
    <source>
        <dbReference type="Pfam" id="PF00501"/>
    </source>
</evidence>
<dbReference type="InterPro" id="IPR042099">
    <property type="entry name" value="ANL_N_sf"/>
</dbReference>
<feature type="domain" description="AMP-dependent synthetase/ligase" evidence="10">
    <location>
        <begin position="10"/>
        <end position="372"/>
    </location>
</feature>
<comment type="cofactor">
    <cofactor evidence="1">
        <name>Mg(2+)</name>
        <dbReference type="ChEBI" id="CHEBI:18420"/>
    </cofactor>
</comment>
<sequence>MLTLGELINRNARNFGDREAYVEIDRRRTWRELDQRTDALGRVLRGWGVRPGDRIGVILKDSIEVVETIGACAKAGAVRVGLNYRLAPPELGALIDDAGVDQIFVQAELVDGAKEALAHSDRQPRLIGIGGGHDLSDDYEALIAEGTADEPLSLSQHERLMICYTTGSTGLPKGAIYPHRQMIESMAAIALSEGATPDDVWLHAMPASGVPIMHLLRNIFHGNTCAIIGEWDAERALQLIEREKCSICVLVPTMLNSLLSSGLIGKYDVSSMRQLGYGSAPIPPATVREAVQAFGCSFLQMYGTTELMGMSMMLTATDHDLALNADHNCLASAGRPLYFVETRIIDDEGNDLPQGKAGELLIRTPYVIPGYWNQDVKYTETVRDGWLYTGDIAAQDAEGYVYLMDRAKFRIKSGGYNIFPVEIENCLAEHEAVDEVSVFGLPDPKWGDRIHATVTLVDGQTTTGEELRAFCRGKIANFKIPKDIEIWDSLPKGPTGKIQKREIIEVCTRREKTHATQ</sequence>
<dbReference type="AlphaFoldDB" id="A0A1Y5RUX5"/>
<evidence type="ECO:0000256" key="2">
    <source>
        <dbReference type="ARBA" id="ARBA00006432"/>
    </source>
</evidence>
<dbReference type="PROSITE" id="PS00455">
    <property type="entry name" value="AMP_BINDING"/>
    <property type="match status" value="1"/>
</dbReference>
<dbReference type="Gene3D" id="3.40.50.12780">
    <property type="entry name" value="N-terminal domain of ligase-like"/>
    <property type="match status" value="1"/>
</dbReference>
<evidence type="ECO:0000259" key="11">
    <source>
        <dbReference type="Pfam" id="PF13193"/>
    </source>
</evidence>
<dbReference type="Proteomes" id="UP000193077">
    <property type="component" value="Unassembled WGS sequence"/>
</dbReference>
<gene>
    <name evidence="12" type="ORF">TRL7639_00919</name>
</gene>
<keyword evidence="4 12" id="KW-0436">Ligase</keyword>
<reference evidence="12 13" key="1">
    <citation type="submission" date="2017-03" db="EMBL/GenBank/DDBJ databases">
        <authorList>
            <person name="Afonso C.L."/>
            <person name="Miller P.J."/>
            <person name="Scott M.A."/>
            <person name="Spackman E."/>
            <person name="Goraichik I."/>
            <person name="Dimitrov K.M."/>
            <person name="Suarez D.L."/>
            <person name="Swayne D.E."/>
        </authorList>
    </citation>
    <scope>NUCLEOTIDE SEQUENCE [LARGE SCALE GENOMIC DNA]</scope>
    <source>
        <strain evidence="12 13">CECT 7639</strain>
    </source>
</reference>
<evidence type="ECO:0000256" key="6">
    <source>
        <dbReference type="ARBA" id="ARBA00022842"/>
    </source>
</evidence>
<evidence type="ECO:0000256" key="9">
    <source>
        <dbReference type="ARBA" id="ARBA00067668"/>
    </source>
</evidence>
<proteinExistence type="inferred from homology"/>
<evidence type="ECO:0000313" key="13">
    <source>
        <dbReference type="Proteomes" id="UP000193077"/>
    </source>
</evidence>
<evidence type="ECO:0000313" key="12">
    <source>
        <dbReference type="EMBL" id="SLN25962.1"/>
    </source>
</evidence>
<protein>
    <recommendedName>
        <fullName evidence="9">3-methylmercaptopropionyl-CoA ligase</fullName>
        <ecNumber evidence="8">6.2.1.44</ecNumber>
    </recommendedName>
</protein>
<evidence type="ECO:0000256" key="8">
    <source>
        <dbReference type="ARBA" id="ARBA00066616"/>
    </source>
</evidence>
<dbReference type="EMBL" id="FWFO01000001">
    <property type="protein sequence ID" value="SLN25962.1"/>
    <property type="molecule type" value="Genomic_DNA"/>
</dbReference>
<evidence type="ECO:0000256" key="4">
    <source>
        <dbReference type="ARBA" id="ARBA00022598"/>
    </source>
</evidence>
<dbReference type="GO" id="GO:0006631">
    <property type="term" value="P:fatty acid metabolic process"/>
    <property type="evidence" value="ECO:0007669"/>
    <property type="project" value="TreeGrafter"/>
</dbReference>
<comment type="subunit">
    <text evidence="3">Homodimer.</text>
</comment>
<evidence type="ECO:0000256" key="1">
    <source>
        <dbReference type="ARBA" id="ARBA00001946"/>
    </source>
</evidence>
<feature type="domain" description="AMP-binding enzyme C-terminal" evidence="11">
    <location>
        <begin position="422"/>
        <end position="497"/>
    </location>
</feature>
<dbReference type="FunFam" id="3.30.300.30:FF:000008">
    <property type="entry name" value="2,3-dihydroxybenzoate-AMP ligase"/>
    <property type="match status" value="1"/>
</dbReference>
<dbReference type="InterPro" id="IPR045851">
    <property type="entry name" value="AMP-bd_C_sf"/>
</dbReference>
<dbReference type="InterPro" id="IPR020845">
    <property type="entry name" value="AMP-binding_CS"/>
</dbReference>
<dbReference type="InterPro" id="IPR025110">
    <property type="entry name" value="AMP-bd_C"/>
</dbReference>
<dbReference type="EC" id="6.2.1.44" evidence="8"/>
<evidence type="ECO:0000256" key="7">
    <source>
        <dbReference type="ARBA" id="ARBA00051915"/>
    </source>
</evidence>
<name>A0A1Y5RUX5_9RHOB</name>
<dbReference type="PANTHER" id="PTHR43201">
    <property type="entry name" value="ACYL-COA SYNTHETASE"/>
    <property type="match status" value="1"/>
</dbReference>
<dbReference type="RefSeq" id="WP_085794588.1">
    <property type="nucleotide sequence ID" value="NZ_FWFO01000001.1"/>
</dbReference>
<dbReference type="Pfam" id="PF13193">
    <property type="entry name" value="AMP-binding_C"/>
    <property type="match status" value="1"/>
</dbReference>
<dbReference type="Gene3D" id="3.30.300.30">
    <property type="match status" value="1"/>
</dbReference>
<dbReference type="OrthoDB" id="9803968at2"/>
<dbReference type="InterPro" id="IPR000873">
    <property type="entry name" value="AMP-dep_synth/lig_dom"/>
</dbReference>
<evidence type="ECO:0000256" key="5">
    <source>
        <dbReference type="ARBA" id="ARBA00022723"/>
    </source>
</evidence>
<keyword evidence="6" id="KW-0460">Magnesium</keyword>
<accession>A0A1Y5RUX5</accession>
<keyword evidence="13" id="KW-1185">Reference proteome</keyword>
<comment type="similarity">
    <text evidence="2">Belongs to the ATP-dependent AMP-binding enzyme family.</text>
</comment>
<dbReference type="GO" id="GO:0031956">
    <property type="term" value="F:medium-chain fatty acid-CoA ligase activity"/>
    <property type="evidence" value="ECO:0007669"/>
    <property type="project" value="TreeGrafter"/>
</dbReference>
<comment type="catalytic activity">
    <reaction evidence="7">
        <text>3-(methylsulfanyl)propanoate + ATP + CoA = 3-(methylsulfanyl)propanoyl-CoA + AMP + diphosphate</text>
        <dbReference type="Rhea" id="RHEA:43052"/>
        <dbReference type="ChEBI" id="CHEBI:30616"/>
        <dbReference type="ChEBI" id="CHEBI:33019"/>
        <dbReference type="ChEBI" id="CHEBI:49016"/>
        <dbReference type="ChEBI" id="CHEBI:57287"/>
        <dbReference type="ChEBI" id="CHEBI:82815"/>
        <dbReference type="ChEBI" id="CHEBI:456215"/>
        <dbReference type="EC" id="6.2.1.44"/>
    </reaction>
    <physiologicalReaction direction="left-to-right" evidence="7">
        <dbReference type="Rhea" id="RHEA:43053"/>
    </physiologicalReaction>
</comment>
<organism evidence="12 13">
    <name type="scientific">Falsiruegeria litorea R37</name>
    <dbReference type="NCBI Taxonomy" id="1200284"/>
    <lineage>
        <taxon>Bacteria</taxon>
        <taxon>Pseudomonadati</taxon>
        <taxon>Pseudomonadota</taxon>
        <taxon>Alphaproteobacteria</taxon>
        <taxon>Rhodobacterales</taxon>
        <taxon>Roseobacteraceae</taxon>
        <taxon>Falsiruegeria</taxon>
    </lineage>
</organism>